<evidence type="ECO:0000313" key="5">
    <source>
        <dbReference type="Proteomes" id="UP000553632"/>
    </source>
</evidence>
<dbReference type="GO" id="GO:0007030">
    <property type="term" value="P:Golgi organization"/>
    <property type="evidence" value="ECO:0007669"/>
    <property type="project" value="TreeGrafter"/>
</dbReference>
<evidence type="ECO:0000259" key="3">
    <source>
        <dbReference type="Pfam" id="PF20671"/>
    </source>
</evidence>
<dbReference type="InterPro" id="IPR007265">
    <property type="entry name" value="COG_su3"/>
</dbReference>
<gene>
    <name evidence="4" type="primary">COG3_3</name>
    <name evidence="4" type="ORF">FOZ63_009529</name>
</gene>
<reference evidence="4 5" key="1">
    <citation type="submission" date="2020-04" db="EMBL/GenBank/DDBJ databases">
        <title>Perkinsus olseni comparative genomics.</title>
        <authorList>
            <person name="Bogema D.R."/>
        </authorList>
    </citation>
    <scope>NUCLEOTIDE SEQUENCE [LARGE SCALE GENOMIC DNA]</scope>
    <source>
        <strain evidence="4 5">ATCC PRA-207</strain>
    </source>
</reference>
<dbReference type="Pfam" id="PF20671">
    <property type="entry name" value="COG3_C"/>
    <property type="match status" value="1"/>
</dbReference>
<dbReference type="AlphaFoldDB" id="A0A7J6QR07"/>
<feature type="non-terminal residue" evidence="4">
    <location>
        <position position="1"/>
    </location>
</feature>
<name>A0A7J6QR07_PEROL</name>
<organism evidence="4 5">
    <name type="scientific">Perkinsus olseni</name>
    <name type="common">Perkinsus atlanticus</name>
    <dbReference type="NCBI Taxonomy" id="32597"/>
    <lineage>
        <taxon>Eukaryota</taxon>
        <taxon>Sar</taxon>
        <taxon>Alveolata</taxon>
        <taxon>Perkinsozoa</taxon>
        <taxon>Perkinsea</taxon>
        <taxon>Perkinsida</taxon>
        <taxon>Perkinsidae</taxon>
        <taxon>Perkinsus</taxon>
    </lineage>
</organism>
<keyword evidence="5" id="KW-1185">Reference proteome</keyword>
<proteinExistence type="predicted"/>
<evidence type="ECO:0000256" key="2">
    <source>
        <dbReference type="SAM" id="SignalP"/>
    </source>
</evidence>
<dbReference type="GO" id="GO:0006886">
    <property type="term" value="P:intracellular protein transport"/>
    <property type="evidence" value="ECO:0007669"/>
    <property type="project" value="InterPro"/>
</dbReference>
<dbReference type="Proteomes" id="UP000553632">
    <property type="component" value="Unassembled WGS sequence"/>
</dbReference>
<dbReference type="EMBL" id="JABANO010031165">
    <property type="protein sequence ID" value="KAF4710703.1"/>
    <property type="molecule type" value="Genomic_DNA"/>
</dbReference>
<feature type="chain" id="PRO_5029856278" evidence="2">
    <location>
        <begin position="21"/>
        <end position="293"/>
    </location>
</feature>
<evidence type="ECO:0000256" key="1">
    <source>
        <dbReference type="SAM" id="MobiDB-lite"/>
    </source>
</evidence>
<comment type="caution">
    <text evidence="4">The sequence shown here is derived from an EMBL/GenBank/DDBJ whole genome shotgun (WGS) entry which is preliminary data.</text>
</comment>
<evidence type="ECO:0000313" key="4">
    <source>
        <dbReference type="EMBL" id="KAF4710703.1"/>
    </source>
</evidence>
<feature type="region of interest" description="Disordered" evidence="1">
    <location>
        <begin position="123"/>
        <end position="149"/>
    </location>
</feature>
<dbReference type="GO" id="GO:0005801">
    <property type="term" value="C:cis-Golgi network"/>
    <property type="evidence" value="ECO:0007669"/>
    <property type="project" value="InterPro"/>
</dbReference>
<keyword evidence="2" id="KW-0732">Signal</keyword>
<feature type="signal peptide" evidence="2">
    <location>
        <begin position="1"/>
        <end position="20"/>
    </location>
</feature>
<dbReference type="PANTHER" id="PTHR13302">
    <property type="entry name" value="CONSERVED OLIGOMERIC GOLGI COMPLEX COMPONENT 3"/>
    <property type="match status" value="1"/>
</dbReference>
<feature type="domain" description="Conserved oligomeric Golgi complex subunit 3 C-terminal" evidence="3">
    <location>
        <begin position="1"/>
        <end position="107"/>
    </location>
</feature>
<accession>A0A7J6QR07</accession>
<sequence length="293" mass="31955">YPTLGKTLFILAEILPVLETTTFQSLAYEAVSACLETIDIAAVDIARSHSGNKEAVEASGDDDADDDWVTLNEALFTIRHLLILREQIASFEVDLVSSSQYLDFTNVKHSLLDVLSFRLPGHTTPGSHNHQHQDWGTQQHATGSGSASNVPSRILSTFTPVIQSRQSDVKRDIEAQLKSACDRLIAHITARLTTPLAVYVAKAPAGSPRSADDVEAAWKSTMDKVETDVPVIAATMRAYLTLSEPADDSGRDPPTAGVSRDSTPTILFQPIHVRVVDVCRELERNVSFIIPLL</sequence>
<feature type="compositionally biased region" description="Polar residues" evidence="1">
    <location>
        <begin position="124"/>
        <end position="149"/>
    </location>
</feature>
<dbReference type="PANTHER" id="PTHR13302:SF8">
    <property type="entry name" value="CONSERVED OLIGOMERIC GOLGI COMPLEX SUBUNIT 3"/>
    <property type="match status" value="1"/>
</dbReference>
<dbReference type="GO" id="GO:0006891">
    <property type="term" value="P:intra-Golgi vesicle-mediated transport"/>
    <property type="evidence" value="ECO:0007669"/>
    <property type="project" value="TreeGrafter"/>
</dbReference>
<dbReference type="GO" id="GO:0016020">
    <property type="term" value="C:membrane"/>
    <property type="evidence" value="ECO:0007669"/>
    <property type="project" value="InterPro"/>
</dbReference>
<protein>
    <submittedName>
        <fullName evidence="4">Golgi transport complex subunit 3</fullName>
    </submittedName>
</protein>
<dbReference type="InterPro" id="IPR048685">
    <property type="entry name" value="COG3_C"/>
</dbReference>
<dbReference type="GO" id="GO:0017119">
    <property type="term" value="C:Golgi transport complex"/>
    <property type="evidence" value="ECO:0007669"/>
    <property type="project" value="TreeGrafter"/>
</dbReference>